<organism evidence="2 3">
    <name type="scientific">Protomyces lactucae-debilis</name>
    <dbReference type="NCBI Taxonomy" id="2754530"/>
    <lineage>
        <taxon>Eukaryota</taxon>
        <taxon>Fungi</taxon>
        <taxon>Dikarya</taxon>
        <taxon>Ascomycota</taxon>
        <taxon>Taphrinomycotina</taxon>
        <taxon>Taphrinomycetes</taxon>
        <taxon>Taphrinales</taxon>
        <taxon>Protomycetaceae</taxon>
        <taxon>Protomyces</taxon>
    </lineage>
</organism>
<dbReference type="RefSeq" id="XP_040724057.1">
    <property type="nucleotide sequence ID" value="XM_040870609.1"/>
</dbReference>
<keyword evidence="1" id="KW-0732">Signal</keyword>
<gene>
    <name evidence="2" type="ORF">BCR37DRAFT_388312</name>
</gene>
<evidence type="ECO:0000313" key="3">
    <source>
        <dbReference type="Proteomes" id="UP000193685"/>
    </source>
</evidence>
<comment type="caution">
    <text evidence="2">The sequence shown here is derived from an EMBL/GenBank/DDBJ whole genome shotgun (WGS) entry which is preliminary data.</text>
</comment>
<feature type="chain" id="PRO_5011010948" evidence="1">
    <location>
        <begin position="18"/>
        <end position="149"/>
    </location>
</feature>
<proteinExistence type="predicted"/>
<dbReference type="AlphaFoldDB" id="A0A1Y2F7Q4"/>
<dbReference type="Proteomes" id="UP000193685">
    <property type="component" value="Unassembled WGS sequence"/>
</dbReference>
<evidence type="ECO:0000256" key="1">
    <source>
        <dbReference type="SAM" id="SignalP"/>
    </source>
</evidence>
<reference evidence="2 3" key="1">
    <citation type="submission" date="2016-07" db="EMBL/GenBank/DDBJ databases">
        <title>Pervasive Adenine N6-methylation of Active Genes in Fungi.</title>
        <authorList>
            <consortium name="DOE Joint Genome Institute"/>
            <person name="Mondo S.J."/>
            <person name="Dannebaum R.O."/>
            <person name="Kuo R.C."/>
            <person name="Labutti K."/>
            <person name="Haridas S."/>
            <person name="Kuo A."/>
            <person name="Salamov A."/>
            <person name="Ahrendt S.R."/>
            <person name="Lipzen A."/>
            <person name="Sullivan W."/>
            <person name="Andreopoulos W.B."/>
            <person name="Clum A."/>
            <person name="Lindquist E."/>
            <person name="Daum C."/>
            <person name="Ramamoorthy G.K."/>
            <person name="Gryganskyi A."/>
            <person name="Culley D."/>
            <person name="Magnuson J.K."/>
            <person name="James T.Y."/>
            <person name="O'Malley M.A."/>
            <person name="Stajich J.E."/>
            <person name="Spatafora J.W."/>
            <person name="Visel A."/>
            <person name="Grigoriev I.V."/>
        </authorList>
    </citation>
    <scope>NUCLEOTIDE SEQUENCE [LARGE SCALE GENOMIC DNA]</scope>
    <source>
        <strain evidence="2 3">12-1054</strain>
    </source>
</reference>
<accession>A0A1Y2F7Q4</accession>
<sequence>MMHWSLIILCFCGLVISSLQRPRPKPDKCFEYRITHQRPKDQPVGSSACKLTCVTMVIDTMDKAHLQAISDRAACGAGNYGLIGGVADRAQHTCSCQFHYGLVTKDKSSNCDKAVQAALLGAINNAIDSVFGRTAARTRDPLSTCPDRT</sequence>
<evidence type="ECO:0000313" key="2">
    <source>
        <dbReference type="EMBL" id="ORY79923.1"/>
    </source>
</evidence>
<protein>
    <submittedName>
        <fullName evidence="2">Uncharacterized protein</fullName>
    </submittedName>
</protein>
<dbReference type="GeneID" id="63787208"/>
<feature type="signal peptide" evidence="1">
    <location>
        <begin position="1"/>
        <end position="17"/>
    </location>
</feature>
<keyword evidence="3" id="KW-1185">Reference proteome</keyword>
<name>A0A1Y2F7Q4_PROLT</name>
<dbReference type="EMBL" id="MCFI01000014">
    <property type="protein sequence ID" value="ORY79923.1"/>
    <property type="molecule type" value="Genomic_DNA"/>
</dbReference>